<keyword evidence="1" id="KW-0472">Membrane</keyword>
<keyword evidence="1" id="KW-0223">Dioxygenase</keyword>
<proteinExistence type="inferred from homology"/>
<dbReference type="Proteomes" id="UP000006073">
    <property type="component" value="Unassembled WGS sequence"/>
</dbReference>
<keyword evidence="1" id="KW-0812">Transmembrane</keyword>
<organism evidence="2 3">
    <name type="scientific">Indibacter alkaliphilus (strain CCUG 57479 / KCTC 22604 / LW1)</name>
    <dbReference type="NCBI Taxonomy" id="1189612"/>
    <lineage>
        <taxon>Bacteria</taxon>
        <taxon>Pseudomonadati</taxon>
        <taxon>Bacteroidota</taxon>
        <taxon>Cytophagia</taxon>
        <taxon>Cytophagales</taxon>
        <taxon>Cyclobacteriaceae</taxon>
    </lineage>
</organism>
<gene>
    <name evidence="2" type="ORF">A33Q_3526</name>
</gene>
<feature type="transmembrane region" description="Helical" evidence="1">
    <location>
        <begin position="117"/>
        <end position="135"/>
    </location>
</feature>
<dbReference type="InterPro" id="IPR022270">
    <property type="entry name" value="Blh_diox"/>
</dbReference>
<feature type="transmembrane region" description="Helical" evidence="1">
    <location>
        <begin position="155"/>
        <end position="172"/>
    </location>
</feature>
<protein>
    <recommendedName>
        <fullName evidence="1">Probable beta-carotene 15,15'-dioxygenase</fullName>
        <ecNumber evidence="1">1.13.11.63</ecNumber>
    </recommendedName>
</protein>
<keyword evidence="1" id="KW-0560">Oxidoreductase</keyword>
<dbReference type="GO" id="GO:0005506">
    <property type="term" value="F:iron ion binding"/>
    <property type="evidence" value="ECO:0007669"/>
    <property type="project" value="UniProtKB-UniRule"/>
</dbReference>
<feature type="transmembrane region" description="Helical" evidence="1">
    <location>
        <begin position="7"/>
        <end position="25"/>
    </location>
</feature>
<dbReference type="HAMAP" id="MF_02093">
    <property type="entry name" value="Beta_carotene_diox"/>
    <property type="match status" value="1"/>
</dbReference>
<reference evidence="2 3" key="1">
    <citation type="journal article" date="2013" name="Genome Announc.">
        <title>Draft Genome Sequence of Indibacter alkaliphilus Strain LW1T, Isolated from Lonar Lake, a Haloalkaline Lake in the Buldana District of Maharashtra, India.</title>
        <authorList>
            <person name="Singh A."/>
            <person name="Kumar Jangir P."/>
            <person name="Sharma R."/>
            <person name="Singh A."/>
            <person name="Kumar Pinnaka A."/>
            <person name="Shivaji S."/>
        </authorList>
    </citation>
    <scope>NUCLEOTIDE SEQUENCE [LARGE SCALE GENOMIC DNA]</scope>
    <source>
        <strain evidence="3">CCUG 57479 / KCTC 22604 / LW1</strain>
    </source>
</reference>
<sequence length="290" mass="33485">MKGIENLGKILGLVIALFYFLFFQGNETYEYVFFVLVLVTVGIPHGAVDHLLVSPHLTKSKLISFLLKYIGIIAIYLIAWFFLPQISLIAFLIMSAYHFGQSHFIQSEIQKLKKTTYMLVGGFYLSIILWSDFSYTQKLLSSLINIENLESYGPGLIFFTFILSNILTAYNQPSRASFHILESVVLGFVLYHLPLLLGFIIYFGFWHALPSMNEEYRSLKKFLGENKRSNFLKKLMPFTALSLAGMWILLMLFYPSMTENELILLFFILISLISAPHIWFMNRFLESKKA</sequence>
<keyword evidence="1" id="KW-0479">Metal-binding</keyword>
<dbReference type="NCBIfam" id="TIGR03753">
    <property type="entry name" value="blh_monoox"/>
    <property type="match status" value="1"/>
</dbReference>
<comment type="similarity">
    <text evidence="1">Belongs to the Brp/Blh beta-carotene diooxygenase family.</text>
</comment>
<dbReference type="GO" id="GO:0016121">
    <property type="term" value="P:carotene catabolic process"/>
    <property type="evidence" value="ECO:0007669"/>
    <property type="project" value="UniProtKB-UniRule"/>
</dbReference>
<dbReference type="EC" id="1.13.11.63" evidence="1"/>
<dbReference type="RefSeq" id="WP_009033812.1">
    <property type="nucleotide sequence ID" value="NZ_ALWO02000045.1"/>
</dbReference>
<evidence type="ECO:0000313" key="3">
    <source>
        <dbReference type="Proteomes" id="UP000006073"/>
    </source>
</evidence>
<name>S2D9B8_INDAL</name>
<dbReference type="GO" id="GO:0005886">
    <property type="term" value="C:plasma membrane"/>
    <property type="evidence" value="ECO:0007669"/>
    <property type="project" value="UniProtKB-SubCell"/>
</dbReference>
<keyword evidence="1" id="KW-1133">Transmembrane helix</keyword>
<dbReference type="OrthoDB" id="945227at2"/>
<evidence type="ECO:0000313" key="2">
    <source>
        <dbReference type="EMBL" id="EOZ93580.1"/>
    </source>
</evidence>
<dbReference type="eggNOG" id="ENOG5030TJU">
    <property type="taxonomic scope" value="Bacteria"/>
</dbReference>
<comment type="caution">
    <text evidence="2">The sequence shown here is derived from an EMBL/GenBank/DDBJ whole genome shotgun (WGS) entry which is preliminary data.</text>
</comment>
<comment type="caution">
    <text evidence="1">Lacks conserved residue(s) required for the propagation of feature annotation.</text>
</comment>
<feature type="transmembrane region" description="Helical" evidence="1">
    <location>
        <begin position="262"/>
        <end position="280"/>
    </location>
</feature>
<evidence type="ECO:0000256" key="1">
    <source>
        <dbReference type="HAMAP-Rule" id="MF_02093"/>
    </source>
</evidence>
<keyword evidence="1" id="KW-1003">Cell membrane</keyword>
<comment type="subcellular location">
    <subcellularLocation>
        <location evidence="1">Cell membrane</location>
        <topology evidence="1">Multi-pass membrane protein</topology>
    </subcellularLocation>
</comment>
<feature type="transmembrane region" description="Helical" evidence="1">
    <location>
        <begin position="31"/>
        <end position="53"/>
    </location>
</feature>
<accession>S2D9B8</accession>
<dbReference type="Pfam" id="PF15461">
    <property type="entry name" value="BCD"/>
    <property type="match status" value="1"/>
</dbReference>
<dbReference type="GO" id="GO:0003834">
    <property type="term" value="F:beta-carotene 15,15'-dioxygenase activity"/>
    <property type="evidence" value="ECO:0007669"/>
    <property type="project" value="UniProtKB-EC"/>
</dbReference>
<dbReference type="EMBL" id="ALWO02000045">
    <property type="protein sequence ID" value="EOZ93580.1"/>
    <property type="molecule type" value="Genomic_DNA"/>
</dbReference>
<keyword evidence="3" id="KW-1185">Reference proteome</keyword>
<dbReference type="AlphaFoldDB" id="S2D9B8"/>
<comment type="catalytic activity">
    <reaction evidence="1">
        <text>all-trans-beta-carotene + O2 = 2 all-trans-retinal</text>
        <dbReference type="Rhea" id="RHEA:32887"/>
        <dbReference type="ChEBI" id="CHEBI:15379"/>
        <dbReference type="ChEBI" id="CHEBI:17579"/>
        <dbReference type="ChEBI" id="CHEBI:17898"/>
        <dbReference type="EC" id="1.13.11.63"/>
    </reaction>
</comment>
<dbReference type="GO" id="GO:0010436">
    <property type="term" value="F:carotenoid dioxygenase activity"/>
    <property type="evidence" value="ECO:0007669"/>
    <property type="project" value="UniProtKB-UniRule"/>
</dbReference>
<feature type="transmembrane region" description="Helical" evidence="1">
    <location>
        <begin position="184"/>
        <end position="209"/>
    </location>
</feature>
<dbReference type="STRING" id="1189612.A33Q_3526"/>
<keyword evidence="1" id="KW-0408">Iron</keyword>
<feature type="transmembrane region" description="Helical" evidence="1">
    <location>
        <begin position="235"/>
        <end position="255"/>
    </location>
</feature>
<comment type="function">
    <text evidence="1">Catalyzes the cleavage of beta-carotene at its central double bond (15,15') to yield two molecules of all-trans-retinal.</text>
</comment>
<comment type="cofactor">
    <cofactor evidence="1">
        <name>Fe(2+)</name>
        <dbReference type="ChEBI" id="CHEBI:29033"/>
    </cofactor>
</comment>